<reference evidence="2" key="1">
    <citation type="journal article" date="2023" name="G3 (Bethesda)">
        <title>A reference genome for the long-term kleptoplast-retaining sea slug Elysia crispata morphotype clarki.</title>
        <authorList>
            <person name="Eastman K.E."/>
            <person name="Pendleton A.L."/>
            <person name="Shaikh M.A."/>
            <person name="Suttiyut T."/>
            <person name="Ogas R."/>
            <person name="Tomko P."/>
            <person name="Gavelis G."/>
            <person name="Widhalm J.R."/>
            <person name="Wisecaver J.H."/>
        </authorList>
    </citation>
    <scope>NUCLEOTIDE SEQUENCE</scope>
    <source>
        <strain evidence="2">ECLA1</strain>
    </source>
</reference>
<evidence type="ECO:0000313" key="2">
    <source>
        <dbReference type="EMBL" id="KAK3778228.1"/>
    </source>
</evidence>
<dbReference type="Proteomes" id="UP001283361">
    <property type="component" value="Unassembled WGS sequence"/>
</dbReference>
<proteinExistence type="predicted"/>
<feature type="region of interest" description="Disordered" evidence="1">
    <location>
        <begin position="1"/>
        <end position="30"/>
    </location>
</feature>
<protein>
    <submittedName>
        <fullName evidence="2">Uncharacterized protein</fullName>
    </submittedName>
</protein>
<sequence>MTRQSAPTRAFSLSTVPRQRALQGPNNAGQKAELINQQGRGRAKSAWGVRVHGGGVGRAEIRRKEAAVENRADYQEFLLFSISHMYLALSNSPPPSAASPLTPSSSPSVVYSSVGSLKFLLSSTSNRVTRTSDNSNEPASLQVSRYKANTLEHAGTDMPFSFTEVVSSRKSIHLSLVSVSIRSASVEEEGEARCQKHQAPAGGLTSSKVLLVQRSSSRDKVRQATRAGRARSASSHNVWLSLAKVTHEAAVIYRHSSVAFKGYVRS</sequence>
<dbReference type="EMBL" id="JAWDGP010002984">
    <property type="protein sequence ID" value="KAK3778228.1"/>
    <property type="molecule type" value="Genomic_DNA"/>
</dbReference>
<name>A0AAE1DQQ2_9GAST</name>
<organism evidence="2 3">
    <name type="scientific">Elysia crispata</name>
    <name type="common">lettuce slug</name>
    <dbReference type="NCBI Taxonomy" id="231223"/>
    <lineage>
        <taxon>Eukaryota</taxon>
        <taxon>Metazoa</taxon>
        <taxon>Spiralia</taxon>
        <taxon>Lophotrochozoa</taxon>
        <taxon>Mollusca</taxon>
        <taxon>Gastropoda</taxon>
        <taxon>Heterobranchia</taxon>
        <taxon>Euthyneura</taxon>
        <taxon>Panpulmonata</taxon>
        <taxon>Sacoglossa</taxon>
        <taxon>Placobranchoidea</taxon>
        <taxon>Plakobranchidae</taxon>
        <taxon>Elysia</taxon>
    </lineage>
</organism>
<gene>
    <name evidence="2" type="ORF">RRG08_060155</name>
</gene>
<evidence type="ECO:0000256" key="1">
    <source>
        <dbReference type="SAM" id="MobiDB-lite"/>
    </source>
</evidence>
<accession>A0AAE1DQQ2</accession>
<dbReference type="AlphaFoldDB" id="A0AAE1DQQ2"/>
<keyword evidence="3" id="KW-1185">Reference proteome</keyword>
<comment type="caution">
    <text evidence="2">The sequence shown here is derived from an EMBL/GenBank/DDBJ whole genome shotgun (WGS) entry which is preliminary data.</text>
</comment>
<evidence type="ECO:0000313" key="3">
    <source>
        <dbReference type="Proteomes" id="UP001283361"/>
    </source>
</evidence>
<feature type="compositionally biased region" description="Polar residues" evidence="1">
    <location>
        <begin position="1"/>
        <end position="17"/>
    </location>
</feature>